<sequence length="245" mass="26685">MRKIANIAGIVLVAATLGGCQSVFGSNSASVDPSTIDMGDYFESRLAMGKLHLEANRPTRAITAFRQASYDPRYAGEAFNGMAIAYDRIGRPDLAQRYFARAVAAAPKDERFARNLARLEGRGPVMAPVYPELEPIELAVREAEKPQLHGPVTVETRPVDVAGAVAVESRPTVRVARVTQGQVAVSKQAEPAVRMALSDIDSPVRVETSRSALRVTQQVRRSRMARKASYPIRIVLNDAGSDRRN</sequence>
<name>A0A917DM83_9SPHN</name>
<dbReference type="PROSITE" id="PS51257">
    <property type="entry name" value="PROKAR_LIPOPROTEIN"/>
    <property type="match status" value="1"/>
</dbReference>
<reference evidence="2 3" key="1">
    <citation type="journal article" date="2014" name="Int. J. Syst. Evol. Microbiol.">
        <title>Complete genome sequence of Corynebacterium casei LMG S-19264T (=DSM 44701T), isolated from a smear-ripened cheese.</title>
        <authorList>
            <consortium name="US DOE Joint Genome Institute (JGI-PGF)"/>
            <person name="Walter F."/>
            <person name="Albersmeier A."/>
            <person name="Kalinowski J."/>
            <person name="Ruckert C."/>
        </authorList>
    </citation>
    <scope>NUCLEOTIDE SEQUENCE [LARGE SCALE GENOMIC DNA]</scope>
    <source>
        <strain evidence="2 3">CGMCC 1.15358</strain>
    </source>
</reference>
<dbReference type="Gene3D" id="1.25.40.10">
    <property type="entry name" value="Tetratricopeptide repeat domain"/>
    <property type="match status" value="1"/>
</dbReference>
<feature type="repeat" description="TPR" evidence="1">
    <location>
        <begin position="76"/>
        <end position="109"/>
    </location>
</feature>
<dbReference type="InterPro" id="IPR011990">
    <property type="entry name" value="TPR-like_helical_dom_sf"/>
</dbReference>
<dbReference type="EMBL" id="BMIO01000007">
    <property type="protein sequence ID" value="GGD49806.1"/>
    <property type="molecule type" value="Genomic_DNA"/>
</dbReference>
<evidence type="ECO:0000313" key="2">
    <source>
        <dbReference type="EMBL" id="GGD49806.1"/>
    </source>
</evidence>
<dbReference type="InterPro" id="IPR019734">
    <property type="entry name" value="TPR_rpt"/>
</dbReference>
<keyword evidence="3" id="KW-1185">Reference proteome</keyword>
<evidence type="ECO:0008006" key="4">
    <source>
        <dbReference type="Google" id="ProtNLM"/>
    </source>
</evidence>
<dbReference type="Pfam" id="PF14559">
    <property type="entry name" value="TPR_19"/>
    <property type="match status" value="1"/>
</dbReference>
<proteinExistence type="predicted"/>
<dbReference type="OrthoDB" id="7190835at2"/>
<dbReference type="SUPFAM" id="SSF48452">
    <property type="entry name" value="TPR-like"/>
    <property type="match status" value="1"/>
</dbReference>
<accession>A0A917DM83</accession>
<dbReference type="AlphaFoldDB" id="A0A917DM83"/>
<organism evidence="2 3">
    <name type="scientific">Croceicoccus pelagius</name>
    <dbReference type="NCBI Taxonomy" id="1703341"/>
    <lineage>
        <taxon>Bacteria</taxon>
        <taxon>Pseudomonadati</taxon>
        <taxon>Pseudomonadota</taxon>
        <taxon>Alphaproteobacteria</taxon>
        <taxon>Sphingomonadales</taxon>
        <taxon>Erythrobacteraceae</taxon>
        <taxon>Croceicoccus</taxon>
    </lineage>
</organism>
<dbReference type="PROSITE" id="PS50005">
    <property type="entry name" value="TPR"/>
    <property type="match status" value="1"/>
</dbReference>
<evidence type="ECO:0000256" key="1">
    <source>
        <dbReference type="PROSITE-ProRule" id="PRU00339"/>
    </source>
</evidence>
<protein>
    <recommendedName>
        <fullName evidence="4">Tetratricopeptide repeat protein</fullName>
    </recommendedName>
</protein>
<dbReference type="Proteomes" id="UP000598997">
    <property type="component" value="Unassembled WGS sequence"/>
</dbReference>
<gene>
    <name evidence="2" type="ORF">GCM10010989_25100</name>
</gene>
<keyword evidence="1" id="KW-0802">TPR repeat</keyword>
<evidence type="ECO:0000313" key="3">
    <source>
        <dbReference type="Proteomes" id="UP000598997"/>
    </source>
</evidence>
<dbReference type="RefSeq" id="WP_066764114.1">
    <property type="nucleotide sequence ID" value="NZ_BMIO01000007.1"/>
</dbReference>
<comment type="caution">
    <text evidence="2">The sequence shown here is derived from an EMBL/GenBank/DDBJ whole genome shotgun (WGS) entry which is preliminary data.</text>
</comment>